<dbReference type="InterPro" id="IPR029069">
    <property type="entry name" value="HotDog_dom_sf"/>
</dbReference>
<proteinExistence type="predicted"/>
<dbReference type="CDD" id="cd03441">
    <property type="entry name" value="R_hydratase_like"/>
    <property type="match status" value="1"/>
</dbReference>
<reference evidence="1" key="1">
    <citation type="journal article" date="2014" name="Front. Microbiol.">
        <title>High frequency of phylogenetically diverse reductive dehalogenase-homologous genes in deep subseafloor sedimentary metagenomes.</title>
        <authorList>
            <person name="Kawai M."/>
            <person name="Futagami T."/>
            <person name="Toyoda A."/>
            <person name="Takaki Y."/>
            <person name="Nishi S."/>
            <person name="Hori S."/>
            <person name="Arai W."/>
            <person name="Tsubouchi T."/>
            <person name="Morono Y."/>
            <person name="Uchiyama I."/>
            <person name="Ito T."/>
            <person name="Fujiyama A."/>
            <person name="Inagaki F."/>
            <person name="Takami H."/>
        </authorList>
    </citation>
    <scope>NUCLEOTIDE SEQUENCE</scope>
    <source>
        <strain evidence="1">Expedition CK06-06</strain>
    </source>
</reference>
<dbReference type="Gene3D" id="3.10.129.10">
    <property type="entry name" value="Hotdog Thioesterase"/>
    <property type="match status" value="1"/>
</dbReference>
<protein>
    <recommendedName>
        <fullName evidence="2">N-terminal of MaoC-like dehydratase domain-containing protein</fullName>
    </recommendedName>
</protein>
<evidence type="ECO:0008006" key="2">
    <source>
        <dbReference type="Google" id="ProtNLM"/>
    </source>
</evidence>
<comment type="caution">
    <text evidence="1">The sequence shown here is derived from an EMBL/GenBank/DDBJ whole genome shotgun (WGS) entry which is preliminary data.</text>
</comment>
<name>X1MK02_9ZZZZ</name>
<accession>X1MK02</accession>
<organism evidence="1">
    <name type="scientific">marine sediment metagenome</name>
    <dbReference type="NCBI Taxonomy" id="412755"/>
    <lineage>
        <taxon>unclassified sequences</taxon>
        <taxon>metagenomes</taxon>
        <taxon>ecological metagenomes</taxon>
    </lineage>
</organism>
<evidence type="ECO:0000313" key="1">
    <source>
        <dbReference type="EMBL" id="GAI31603.1"/>
    </source>
</evidence>
<feature type="non-terminal residue" evidence="1">
    <location>
        <position position="1"/>
    </location>
</feature>
<gene>
    <name evidence="1" type="ORF">S06H3_26875</name>
</gene>
<dbReference type="AlphaFoldDB" id="X1MK02"/>
<dbReference type="SUPFAM" id="SSF54637">
    <property type="entry name" value="Thioesterase/thiol ester dehydrase-isomerase"/>
    <property type="match status" value="1"/>
</dbReference>
<dbReference type="EMBL" id="BARV01015560">
    <property type="protein sequence ID" value="GAI31603.1"/>
    <property type="molecule type" value="Genomic_DNA"/>
</dbReference>
<sequence>LVAGYEFLPSRYELKLSVIAKYLEAVGKPSKPDSPALEFVPPMAIAAYTMTAVLQSLSLPPGAIHTAQELEFLKLVPVGATINCRGRVAQKLSRGKLHLLVIKLNALNQDQEEVLSGQATIVVPG</sequence>